<sequence length="344" mass="38275">MTMATVTVTGGTGYLASWIVRDLLKEGHDVRITVRNKDKIEKYQYLVEFEKQYKGSLSVFEADLLQEGSFDEAVQGAEVVIHTASPFLISSDNPEKDLIQPAKQGTRNVLTSVEKAPTVKRVVLTSSIVAIMGDNKEMAGREAFTENDWNTTSTSDHQPYPYSKTLAEQEAWKMVKNQNQYDLVTINPSFIMGPTLSGRSDSTSISTIQQFLTGGFKTGVPKLYSGIVDVRDVAKAHILAAFKPEAHGRYIVSSGEVTFLEIAKIIEKNFPGKYPLPKREVPKALIWLIAPSVGLTRKYVKENAGYRIAFDTTKSKQELGMTYRAIEATFVDQVDQMEEDGLVK</sequence>
<dbReference type="InterPro" id="IPR002225">
    <property type="entry name" value="3Beta_OHSteriod_DH/Estase"/>
</dbReference>
<dbReference type="InterPro" id="IPR050425">
    <property type="entry name" value="NAD(P)_dehydrat-like"/>
</dbReference>
<accession>A0A147K454</accession>
<gene>
    <name evidence="3" type="ORF">Q75_16625</name>
</gene>
<dbReference type="EMBL" id="LDYG01000055">
    <property type="protein sequence ID" value="KUP04077.1"/>
    <property type="molecule type" value="Genomic_DNA"/>
</dbReference>
<dbReference type="SUPFAM" id="SSF51735">
    <property type="entry name" value="NAD(P)-binding Rossmann-fold domains"/>
    <property type="match status" value="1"/>
</dbReference>
<dbReference type="CDD" id="cd05227">
    <property type="entry name" value="AR_SDR_e"/>
    <property type="match status" value="1"/>
</dbReference>
<evidence type="ECO:0000313" key="3">
    <source>
        <dbReference type="EMBL" id="KUP04077.1"/>
    </source>
</evidence>
<dbReference type="FunFam" id="3.40.50.720:FF:000336">
    <property type="entry name" value="Aldehyde reductase"/>
    <property type="match status" value="1"/>
</dbReference>
<dbReference type="PANTHER" id="PTHR10366:SF564">
    <property type="entry name" value="STEROL-4-ALPHA-CARBOXYLATE 3-DEHYDROGENASE, DECARBOXYLATING"/>
    <property type="match status" value="1"/>
</dbReference>
<name>A0A147K454_9BACI</name>
<dbReference type="PATRIC" id="fig|1150625.3.peg.3492"/>
<dbReference type="PANTHER" id="PTHR10366">
    <property type="entry name" value="NAD DEPENDENT EPIMERASE/DEHYDRATASE"/>
    <property type="match status" value="1"/>
</dbReference>
<dbReference type="GO" id="GO:0016616">
    <property type="term" value="F:oxidoreductase activity, acting on the CH-OH group of donors, NAD or NADP as acceptor"/>
    <property type="evidence" value="ECO:0007669"/>
    <property type="project" value="InterPro"/>
</dbReference>
<evidence type="ECO:0000313" key="4">
    <source>
        <dbReference type="Proteomes" id="UP000074108"/>
    </source>
</evidence>
<dbReference type="Pfam" id="PF01073">
    <property type="entry name" value="3Beta_HSD"/>
    <property type="match status" value="1"/>
</dbReference>
<dbReference type="Gene3D" id="3.40.50.720">
    <property type="entry name" value="NAD(P)-binding Rossmann-like Domain"/>
    <property type="match status" value="1"/>
</dbReference>
<dbReference type="OrthoDB" id="9778052at2"/>
<keyword evidence="1" id="KW-0560">Oxidoreductase</keyword>
<feature type="domain" description="3-beta hydroxysteroid dehydrogenase/isomerase" evidence="2">
    <location>
        <begin position="8"/>
        <end position="242"/>
    </location>
</feature>
<dbReference type="GO" id="GO:0006694">
    <property type="term" value="P:steroid biosynthetic process"/>
    <property type="evidence" value="ECO:0007669"/>
    <property type="project" value="InterPro"/>
</dbReference>
<organism evidence="3 4">
    <name type="scientific">Bacillus coahuilensis p1.1.43</name>
    <dbReference type="NCBI Taxonomy" id="1150625"/>
    <lineage>
        <taxon>Bacteria</taxon>
        <taxon>Bacillati</taxon>
        <taxon>Bacillota</taxon>
        <taxon>Bacilli</taxon>
        <taxon>Bacillales</taxon>
        <taxon>Bacillaceae</taxon>
        <taxon>Bacillus</taxon>
    </lineage>
</organism>
<comment type="caution">
    <text evidence="3">The sequence shown here is derived from an EMBL/GenBank/DDBJ whole genome shotgun (WGS) entry which is preliminary data.</text>
</comment>
<evidence type="ECO:0000259" key="2">
    <source>
        <dbReference type="Pfam" id="PF01073"/>
    </source>
</evidence>
<dbReference type="STRING" id="1150625.Q75_16625"/>
<proteinExistence type="predicted"/>
<protein>
    <submittedName>
        <fullName evidence="3">Diaminohydroxyphosphoribosylaminopyrimidine deaminase</fullName>
    </submittedName>
</protein>
<dbReference type="Proteomes" id="UP000074108">
    <property type="component" value="Unassembled WGS sequence"/>
</dbReference>
<keyword evidence="4" id="KW-1185">Reference proteome</keyword>
<dbReference type="InterPro" id="IPR036291">
    <property type="entry name" value="NAD(P)-bd_dom_sf"/>
</dbReference>
<dbReference type="AlphaFoldDB" id="A0A147K454"/>
<evidence type="ECO:0000256" key="1">
    <source>
        <dbReference type="ARBA" id="ARBA00023002"/>
    </source>
</evidence>
<reference evidence="3 4" key="1">
    <citation type="journal article" date="2016" name="Front. Microbiol.">
        <title>Microevolution Analysis of Bacillus coahuilensis Unveils Differences in Phosphorus Acquisition Strategies and Their Regulation.</title>
        <authorList>
            <person name="Gomez-Lunar Z."/>
            <person name="Hernandez-Gonzalez I."/>
            <person name="Rodriguez-Torres M.D."/>
            <person name="Souza V."/>
            <person name="Olmedo-Alvarez G."/>
        </authorList>
    </citation>
    <scope>NUCLEOTIDE SEQUENCE [LARGE SCALE GENOMIC DNA]</scope>
    <source>
        <strain evidence="4">p1.1.43</strain>
    </source>
</reference>